<keyword evidence="1" id="KW-0175">Coiled coil</keyword>
<organism evidence="5 6">
    <name type="scientific">Triparma retinervis</name>
    <dbReference type="NCBI Taxonomy" id="2557542"/>
    <lineage>
        <taxon>Eukaryota</taxon>
        <taxon>Sar</taxon>
        <taxon>Stramenopiles</taxon>
        <taxon>Ochrophyta</taxon>
        <taxon>Bolidophyceae</taxon>
        <taxon>Parmales</taxon>
        <taxon>Triparmaceae</taxon>
        <taxon>Triparma</taxon>
    </lineage>
</organism>
<dbReference type="Gene3D" id="2.60.40.150">
    <property type="entry name" value="C2 domain"/>
    <property type="match status" value="8"/>
</dbReference>
<keyword evidence="3" id="KW-1133">Transmembrane helix</keyword>
<evidence type="ECO:0000256" key="1">
    <source>
        <dbReference type="SAM" id="Coils"/>
    </source>
</evidence>
<evidence type="ECO:0000256" key="2">
    <source>
        <dbReference type="SAM" id="MobiDB-lite"/>
    </source>
</evidence>
<evidence type="ECO:0000313" key="6">
    <source>
        <dbReference type="Proteomes" id="UP001165082"/>
    </source>
</evidence>
<feature type="domain" description="C2" evidence="4">
    <location>
        <begin position="735"/>
        <end position="889"/>
    </location>
</feature>
<feature type="region of interest" description="Disordered" evidence="2">
    <location>
        <begin position="173"/>
        <end position="202"/>
    </location>
</feature>
<feature type="compositionally biased region" description="Pro residues" evidence="2">
    <location>
        <begin position="189"/>
        <end position="198"/>
    </location>
</feature>
<dbReference type="Proteomes" id="UP001165082">
    <property type="component" value="Unassembled WGS sequence"/>
</dbReference>
<dbReference type="CDD" id="cd00030">
    <property type="entry name" value="C2"/>
    <property type="match status" value="3"/>
</dbReference>
<feature type="region of interest" description="Disordered" evidence="2">
    <location>
        <begin position="2449"/>
        <end position="2488"/>
    </location>
</feature>
<evidence type="ECO:0000259" key="4">
    <source>
        <dbReference type="PROSITE" id="PS50004"/>
    </source>
</evidence>
<evidence type="ECO:0000256" key="3">
    <source>
        <dbReference type="SAM" id="Phobius"/>
    </source>
</evidence>
<feature type="domain" description="C2" evidence="4">
    <location>
        <begin position="423"/>
        <end position="541"/>
    </location>
</feature>
<dbReference type="InterPro" id="IPR035892">
    <property type="entry name" value="C2_domain_sf"/>
</dbReference>
<proteinExistence type="predicted"/>
<feature type="domain" description="C2" evidence="4">
    <location>
        <begin position="899"/>
        <end position="1038"/>
    </location>
</feature>
<dbReference type="SMART" id="SM00239">
    <property type="entry name" value="C2"/>
    <property type="match status" value="8"/>
</dbReference>
<feature type="domain" description="C2" evidence="4">
    <location>
        <begin position="1225"/>
        <end position="1353"/>
    </location>
</feature>
<feature type="compositionally biased region" description="Basic and acidic residues" evidence="2">
    <location>
        <begin position="78"/>
        <end position="90"/>
    </location>
</feature>
<protein>
    <recommendedName>
        <fullName evidence="4">C2 domain-containing protein</fullName>
    </recommendedName>
</protein>
<feature type="domain" description="C2" evidence="4">
    <location>
        <begin position="562"/>
        <end position="680"/>
    </location>
</feature>
<keyword evidence="6" id="KW-1185">Reference proteome</keyword>
<dbReference type="PANTHER" id="PTHR47052:SF3">
    <property type="entry name" value="INGRESSION PROTEIN 1"/>
    <property type="match status" value="1"/>
</dbReference>
<dbReference type="OrthoDB" id="270970at2759"/>
<evidence type="ECO:0000313" key="5">
    <source>
        <dbReference type="EMBL" id="GMH60689.1"/>
    </source>
</evidence>
<dbReference type="PROSITE" id="PS50004">
    <property type="entry name" value="C2"/>
    <property type="match status" value="9"/>
</dbReference>
<keyword evidence="3" id="KW-0812">Transmembrane</keyword>
<dbReference type="PANTHER" id="PTHR47052">
    <property type="entry name" value="CONSERVED SERINE PROLINE-RICH PROTEIN (AFU_ORTHOLOGUE AFUA_2G01790)"/>
    <property type="match status" value="1"/>
</dbReference>
<dbReference type="Pfam" id="PF00168">
    <property type="entry name" value="C2"/>
    <property type="match status" value="8"/>
</dbReference>
<feature type="compositionally biased region" description="Low complexity" evidence="2">
    <location>
        <begin position="100"/>
        <end position="115"/>
    </location>
</feature>
<reference evidence="5" key="1">
    <citation type="submission" date="2022-07" db="EMBL/GenBank/DDBJ databases">
        <title>Genome analysis of Parmales, a sister group of diatoms, reveals the evolutionary specialization of diatoms from phago-mixotrophs to photoautotrophs.</title>
        <authorList>
            <person name="Ban H."/>
            <person name="Sato S."/>
            <person name="Yoshikawa S."/>
            <person name="Kazumasa Y."/>
            <person name="Nakamura Y."/>
            <person name="Ichinomiya M."/>
            <person name="Saitoh K."/>
            <person name="Sato N."/>
            <person name="Blanc-Mathieu R."/>
            <person name="Endo H."/>
            <person name="Kuwata A."/>
            <person name="Ogata H."/>
        </authorList>
    </citation>
    <scope>NUCLEOTIDE SEQUENCE</scope>
</reference>
<feature type="region of interest" description="Disordered" evidence="2">
    <location>
        <begin position="1"/>
        <end position="43"/>
    </location>
</feature>
<feature type="compositionally biased region" description="Basic and acidic residues" evidence="2">
    <location>
        <begin position="2449"/>
        <end position="2467"/>
    </location>
</feature>
<feature type="domain" description="C2" evidence="4">
    <location>
        <begin position="1363"/>
        <end position="1485"/>
    </location>
</feature>
<feature type="domain" description="C2" evidence="4">
    <location>
        <begin position="288"/>
        <end position="410"/>
    </location>
</feature>
<feature type="compositionally biased region" description="Basic and acidic residues" evidence="2">
    <location>
        <begin position="1"/>
        <end position="11"/>
    </location>
</feature>
<sequence>MFAKVFSEDGKNPVPSQESDPPETPGSAPGRKLPPIKQQRTAEDIAIESLVKIDVGRKGKGRKVRDKLRTWKGNAKQAIDERNIIEDKSSIKSAASPNQGEGSEGVSEGGSSSDTSDNDSDSGPEGDDKDSSQPAVPEEGTPEGAQTAATPASADGEHDIEMGIAVEAIDSADGVMGGDMDKDSAEASPQPPPEPPQPTKEEIKKRMKEFRRQKKAKALQHGGKAIQSLHELWREQVDLKNEYIKEEAFLNAHKQKTKVRNTRYQLVKKIEEKLGKQNLNKTIRRYHDREKRCRASEWCGRLSVVAHEADNVRGKDNRTNAFLKFRIGGKSFGKWKRTETVKNSTLSPDFADEKIDFDIKDGNKICENNDTVLEVELYDDNFPFDALLGKTTIACKKFIENPLKPYTAYHQLHVYKFGEGYVKTANVKLTLSFQHSYEGVAVFTLVDGRNLANRGGMMDKQDPYCLIKLGKNSKRSRTVDDGGTNPSFQNEQILVHVPRDGFENDVEIKLYDDDVGIDDIIGKCTFSILPYIRDAALYRSKKTKRATPPPVQSFSLTHKNKMCGELRMSVQFLPAGSLRVDVVRARKLRNPDRSGEPDPYVTLTMESIVPQLRQEYRTLVHDDGGADSIWNATFNFDIVDQVELDVKVWDDDFGRDDIIGFTTINIVDIVRELGTAEGWYEIEYKHKGKLKPAGELLLKFSFDGYDKIRYPQYRPTLDGSDRVIDSMVEEKRTFKYGELLSNPSYDPLLMTQGRLHLTFDRARKLTYQNGEHLNHMPWVYGKVFLGSTGSSPLLWRTKPAKNCVNTILGGKENAGLTALFHHEKNTWDLLDIVRLVGEEMNDFFLTVEIWEERMPVFPLTCGCHRLLGRVKIDVLPILSNPFRPVEDWFKLEEDCDEEGFSEVRLNLKYEAGRHGMIIFTLIEGKALRNTAGFFGKLIGDKMDPYVYLNFGGQTARSKTCNDGGQAPSFFNEQLLLWSGTLESGRKKGGGTGGADAEMWQKPLEITVYDDDTGRDAVVGKAELDLLQYFSVEEEESNRMRKIELKKGGGEAGELIYRLDFIPAGKLTVWVKSGRGLRETELVGSQDPYVVLEIVDSKCGKMSDKKVKTKVHDDGGRDPIFNECFEFDIVDAYEMKDLIGSDDLIGETTFALMDVFKNGLSTCYVPLTYSSKSGLISTTSTRMPAGELLCVFHFSPNPVEGTPWGWSYPNQVAQVASYKTPKVPKSFGGVGAMPPERPWAVPGRMVVTVVELDDVKGKDSDLKAYVKLKLGKEEDGERRKTKTCQADETGRDVKIEETFVFDVSDPNEIKQDDEIALEFEVYDDNWTDTLLCCHSLPLKELAFLAPYDEQDVWLDLKVAGDDDLNGRVRVKVLWEPAVVGLVRVTLNSATGLKDGGFMDTDKNDPYVQVKLGEGNKARSITCDDGGVKADFNGEELLVWVNGTNWKDALTFTVFDDNMLKDTFLGKCELDVCSLMGGVYPNISVDVRVPMNGVEVSRFGEKESKVVSRAIAELLGENEDDVEDLKVAERGFVEETRQPPGVDVTFSLRKTLRAGMRWETNLERYKCVEALWEERKKVAKEVDPKPTRLLERLDFIVKKGGGKLGLLHTLGGRIQSLGAQEMLLSLSGLSVDGSFFQPPEVKVTSMRSYDLVSMKGKEQKTDPELHMEVEFVPSGLLIVEVVGGRGFRNTEWVGKTDNYVVVRTRGVLGGGGGLDSAEKRGRVVKGGGKECEFGDEFSLDICHHRSIEVEVWDDDMGKDDLIGRVEIDLSKAFRRGVVDEWYGLTFDKRVGCLGGRHVPIPAGELHVVLTFFGEDGIKYPIKVGKEDELAVSRLENKHNEEKESLRRKYDDMKEAARLNMVADRNEFLMLRSERWDKEEKELRGEFDRKKEGKRLDVVEDSARPRDEDGNLLDEEGIALKAYMDGNRDKTKGTQFELMSPLEQEEVERKKREELEERIKEAMGVLEGEYEERLKGMKEARVLEEGGGEGGYATISAEDLVKGKMVELEGEYDVEKERMEERHKMEISGYQYDESERVNRVNKREERKEEELRMIVAGSQEVAVAGDGGSVAESSVASFVRGGGGGNAIVLAPLADIPKLPPLEELRGGGEGGMFEVEPLLDEDGDEIKVVVPEPTEEEMLEREEQMRLIEEQLAREKSKQLTAPVSLDFELLEGILGEVQDETPSKLLAHEETLRALFALWLPMMNKVKRLNMLADESKTEVAYQGFVKERKEYFKEVVRMKGKYIRRMTKLKEEALKSEDFKIVYIAMREIRDSEDRIKERLYRTWREHVKYHAWRRTKLAMQYLVSFVWATVVYVPFVFLFLVSFVCSSDVDVGDSEWNGEDLEASVAAGLCPLMVVYGYPGYCLDMREYLFGRVGGRRHWIWRKVFRPRNFDEQMMKKLWEVSDKIKEEEEKEEEERDLELSFEELKREARGGVKEFAAGVLDNKETRAEKAKKVNLGDEPKKSEKGGGMTKKKMKKKKTKKMKGKE</sequence>
<accession>A0A9W6ZUA3</accession>
<dbReference type="SUPFAM" id="SSF49562">
    <property type="entry name" value="C2 domain (Calcium/lipid-binding domain, CaLB)"/>
    <property type="match status" value="9"/>
</dbReference>
<dbReference type="EMBL" id="BRXZ01001047">
    <property type="protein sequence ID" value="GMH60689.1"/>
    <property type="molecule type" value="Genomic_DNA"/>
</dbReference>
<comment type="caution">
    <text evidence="5">The sequence shown here is derived from an EMBL/GenBank/DDBJ whole genome shotgun (WGS) entry which is preliminary data.</text>
</comment>
<feature type="region of interest" description="Disordered" evidence="2">
    <location>
        <begin position="55"/>
        <end position="157"/>
    </location>
</feature>
<feature type="domain" description="C2" evidence="4">
    <location>
        <begin position="1659"/>
        <end position="1780"/>
    </location>
</feature>
<feature type="compositionally biased region" description="Acidic residues" evidence="2">
    <location>
        <begin position="116"/>
        <end position="128"/>
    </location>
</feature>
<dbReference type="InterPro" id="IPR052981">
    <property type="entry name" value="Ingression_C2_domain"/>
</dbReference>
<feature type="transmembrane region" description="Helical" evidence="3">
    <location>
        <begin position="2303"/>
        <end position="2325"/>
    </location>
</feature>
<feature type="compositionally biased region" description="Basic residues" evidence="2">
    <location>
        <begin position="2472"/>
        <end position="2488"/>
    </location>
</feature>
<name>A0A9W6ZUA3_9STRA</name>
<feature type="coiled-coil region" evidence="1">
    <location>
        <begin position="1939"/>
        <end position="1969"/>
    </location>
</feature>
<dbReference type="InterPro" id="IPR000008">
    <property type="entry name" value="C2_dom"/>
</dbReference>
<gene>
    <name evidence="5" type="ORF">TrRE_jg6459</name>
</gene>
<feature type="domain" description="C2" evidence="4">
    <location>
        <begin position="1046"/>
        <end position="1184"/>
    </location>
</feature>
<keyword evidence="3" id="KW-0472">Membrane</keyword>